<dbReference type="EMBL" id="JAATJU010000600">
    <property type="protein sequence ID" value="KAH0520564.1"/>
    <property type="molecule type" value="Genomic_DNA"/>
</dbReference>
<dbReference type="PANTHER" id="PTHR13593:SF33">
    <property type="entry name" value="PI-PLC X DOMAIN-CONTAINING PROTEIN 3"/>
    <property type="match status" value="1"/>
</dbReference>
<reference evidence="1" key="1">
    <citation type="submission" date="2020-03" db="EMBL/GenBank/DDBJ databases">
        <title>Studies in the Genomics of Life Span.</title>
        <authorList>
            <person name="Glass D."/>
        </authorList>
    </citation>
    <scope>NUCLEOTIDE SEQUENCE</scope>
    <source>
        <strain evidence="1">LTLLF</strain>
        <tissue evidence="1">Muscle</tissue>
    </source>
</reference>
<dbReference type="InterPro" id="IPR042158">
    <property type="entry name" value="PLCXD1/2/3"/>
</dbReference>
<evidence type="ECO:0000313" key="1">
    <source>
        <dbReference type="EMBL" id="KAH0520564.1"/>
    </source>
</evidence>
<dbReference type="GO" id="GO:0045202">
    <property type="term" value="C:synapse"/>
    <property type="evidence" value="ECO:0007669"/>
    <property type="project" value="TreeGrafter"/>
</dbReference>
<dbReference type="Proteomes" id="UP000710432">
    <property type="component" value="Unassembled WGS sequence"/>
</dbReference>
<dbReference type="CDD" id="cd08616">
    <property type="entry name" value="PI-PLCXD1c"/>
    <property type="match status" value="1"/>
</dbReference>
<evidence type="ECO:0000313" key="2">
    <source>
        <dbReference type="Proteomes" id="UP000710432"/>
    </source>
</evidence>
<dbReference type="GO" id="GO:0006629">
    <property type="term" value="P:lipid metabolic process"/>
    <property type="evidence" value="ECO:0007669"/>
    <property type="project" value="InterPro"/>
</dbReference>
<accession>A0A8J6H2C4</accession>
<dbReference type="Gene3D" id="3.20.20.190">
    <property type="entry name" value="Phosphatidylinositol (PI) phosphodiesterase"/>
    <property type="match status" value="1"/>
</dbReference>
<dbReference type="PANTHER" id="PTHR13593">
    <property type="match status" value="1"/>
</dbReference>
<dbReference type="GO" id="GO:0008081">
    <property type="term" value="F:phosphoric diester hydrolase activity"/>
    <property type="evidence" value="ECO:0007669"/>
    <property type="project" value="InterPro"/>
</dbReference>
<protein>
    <submittedName>
        <fullName evidence="1">PI-PLC X domain-containing protein 3</fullName>
    </submittedName>
</protein>
<gene>
    <name evidence="1" type="ORF">LTLLF_205560</name>
</gene>
<dbReference type="InterPro" id="IPR051057">
    <property type="entry name" value="PI-PLC_domain"/>
</dbReference>
<comment type="caution">
    <text evidence="1">The sequence shown here is derived from an EMBL/GenBank/DDBJ whole genome shotgun (WGS) entry which is preliminary data.</text>
</comment>
<dbReference type="AlphaFoldDB" id="A0A8J6H2C4"/>
<proteinExistence type="predicted"/>
<name>A0A8J6H2C4_MICOH</name>
<sequence>MGSFSSEMINGYTHARDGAHTGSHDSFSFYIDEASPVGPEQPETVQNFVSVFGTVAKKLMRKWLATQTMSFTGQLGAGIRYFDLRISTKPRDPDNELYFAHGLFSAKVNEGLEEINAFLTEHPKEEVSLKYLWEKDYQVLVFYHSPVALEVPFLWPGQMMPAPWANTTDPEKLIQFLQASITERRKKGSFFISQVVLTPKASTVVKGVASGLRETITERALPAMMQWVRTQKPGESGINIVTADFVELGDFISTVIKLNYVFDEGEANT</sequence>
<organism evidence="1 2">
    <name type="scientific">Microtus ochrogaster</name>
    <name type="common">Prairie vole</name>
    <dbReference type="NCBI Taxonomy" id="79684"/>
    <lineage>
        <taxon>Eukaryota</taxon>
        <taxon>Metazoa</taxon>
        <taxon>Chordata</taxon>
        <taxon>Craniata</taxon>
        <taxon>Vertebrata</taxon>
        <taxon>Euteleostomi</taxon>
        <taxon>Mammalia</taxon>
        <taxon>Eutheria</taxon>
        <taxon>Euarchontoglires</taxon>
        <taxon>Glires</taxon>
        <taxon>Rodentia</taxon>
        <taxon>Myomorpha</taxon>
        <taxon>Muroidea</taxon>
        <taxon>Cricetidae</taxon>
        <taxon>Arvicolinae</taxon>
        <taxon>Microtus</taxon>
    </lineage>
</organism>
<dbReference type="InterPro" id="IPR017946">
    <property type="entry name" value="PLC-like_Pdiesterase_TIM-brl"/>
</dbReference>
<dbReference type="SUPFAM" id="SSF51695">
    <property type="entry name" value="PLC-like phosphodiesterases"/>
    <property type="match status" value="1"/>
</dbReference>